<feature type="non-terminal residue" evidence="1">
    <location>
        <position position="100"/>
    </location>
</feature>
<protein>
    <submittedName>
        <fullName evidence="1">Uncharacterized protein</fullName>
    </submittedName>
</protein>
<feature type="non-terminal residue" evidence="1">
    <location>
        <position position="1"/>
    </location>
</feature>
<dbReference type="Proteomes" id="UP000663828">
    <property type="component" value="Unassembled WGS sequence"/>
</dbReference>
<dbReference type="SUPFAM" id="SSF53098">
    <property type="entry name" value="Ribonuclease H-like"/>
    <property type="match status" value="1"/>
</dbReference>
<sequence>TRNEIAHLEKIDQYLIKDVTDLLGIFKIGSEELSADRVPTLHSVLHWFHKFKQTCEPKDTDRLRIRQLKQKILDKLDNRIWLTDIHYIATFLHPETKSLS</sequence>
<evidence type="ECO:0000313" key="1">
    <source>
        <dbReference type="EMBL" id="CAF1691242.1"/>
    </source>
</evidence>
<keyword evidence="2" id="KW-1185">Reference proteome</keyword>
<comment type="caution">
    <text evidence="1">The sequence shown here is derived from an EMBL/GenBank/DDBJ whole genome shotgun (WGS) entry which is preliminary data.</text>
</comment>
<organism evidence="1 2">
    <name type="scientific">Adineta ricciae</name>
    <name type="common">Rotifer</name>
    <dbReference type="NCBI Taxonomy" id="249248"/>
    <lineage>
        <taxon>Eukaryota</taxon>
        <taxon>Metazoa</taxon>
        <taxon>Spiralia</taxon>
        <taxon>Gnathifera</taxon>
        <taxon>Rotifera</taxon>
        <taxon>Eurotatoria</taxon>
        <taxon>Bdelloidea</taxon>
        <taxon>Adinetida</taxon>
        <taxon>Adinetidae</taxon>
        <taxon>Adineta</taxon>
    </lineage>
</organism>
<name>A0A816HQE5_ADIRI</name>
<accession>A0A816HQE5</accession>
<evidence type="ECO:0000313" key="2">
    <source>
        <dbReference type="Proteomes" id="UP000663828"/>
    </source>
</evidence>
<dbReference type="InterPro" id="IPR012337">
    <property type="entry name" value="RNaseH-like_sf"/>
</dbReference>
<gene>
    <name evidence="1" type="ORF">XAT740_LOCUS64100</name>
</gene>
<proteinExistence type="predicted"/>
<reference evidence="1" key="1">
    <citation type="submission" date="2021-02" db="EMBL/GenBank/DDBJ databases">
        <authorList>
            <person name="Nowell W R."/>
        </authorList>
    </citation>
    <scope>NUCLEOTIDE SEQUENCE</scope>
</reference>
<dbReference type="EMBL" id="CAJNOR010021333">
    <property type="protein sequence ID" value="CAF1691242.1"/>
    <property type="molecule type" value="Genomic_DNA"/>
</dbReference>
<dbReference type="AlphaFoldDB" id="A0A816HQE5"/>